<dbReference type="Proteomes" id="UP000238650">
    <property type="component" value="Unassembled WGS sequence"/>
</dbReference>
<dbReference type="PANTHER" id="PTHR42988">
    <property type="entry name" value="PHOSPHOHYDROLASE"/>
    <property type="match status" value="1"/>
</dbReference>
<protein>
    <submittedName>
        <fullName evidence="6">Phosphoesterase</fullName>
    </submittedName>
</protein>
<sequence>MSRESGRFTVLHLSDVHATESGLLYDAVDGIGRMARVGDYASAAGVTPEAVVVTGDLVQRGHTAAYPAVADACRGLAEAMGAPVLTVLGNHDDPAAARALPGHGERHYGSNTIDGFRIVRLDSHTGALDAEQTEWLAAELAAPAEHGTVIALHHAPLGSPLPALSRQGLAHPEALLGILERSDTRAILAGHFHHPLTASVRGIPVFVAPSLAYQQVMNAGPHAVAGHDAPMFSLVQFTGEGVTSTAVPLAAPDPLFTRPLDPPLFHSRQKANHVS</sequence>
<evidence type="ECO:0000256" key="2">
    <source>
        <dbReference type="ARBA" id="ARBA00022801"/>
    </source>
</evidence>
<dbReference type="GO" id="GO:0016787">
    <property type="term" value="F:hydrolase activity"/>
    <property type="evidence" value="ECO:0007669"/>
    <property type="project" value="UniProtKB-KW"/>
</dbReference>
<dbReference type="Gene3D" id="3.60.21.10">
    <property type="match status" value="1"/>
</dbReference>
<name>A0A2S9QSM7_9MICO</name>
<evidence type="ECO:0000256" key="3">
    <source>
        <dbReference type="ARBA" id="ARBA00023004"/>
    </source>
</evidence>
<dbReference type="PANTHER" id="PTHR42988:SF2">
    <property type="entry name" value="CYCLIC NUCLEOTIDE PHOSPHODIESTERASE CBUA0032-RELATED"/>
    <property type="match status" value="1"/>
</dbReference>
<dbReference type="GO" id="GO:0046872">
    <property type="term" value="F:metal ion binding"/>
    <property type="evidence" value="ECO:0007669"/>
    <property type="project" value="UniProtKB-KW"/>
</dbReference>
<keyword evidence="7" id="KW-1185">Reference proteome</keyword>
<keyword evidence="3" id="KW-0408">Iron</keyword>
<dbReference type="RefSeq" id="WP_105803921.1">
    <property type="nucleotide sequence ID" value="NZ_MWZD01000008.1"/>
</dbReference>
<evidence type="ECO:0000259" key="5">
    <source>
        <dbReference type="Pfam" id="PF00149"/>
    </source>
</evidence>
<dbReference type="OrthoDB" id="5241795at2"/>
<gene>
    <name evidence="6" type="ORF">B4915_00575</name>
</gene>
<evidence type="ECO:0000256" key="1">
    <source>
        <dbReference type="ARBA" id="ARBA00022723"/>
    </source>
</evidence>
<keyword evidence="1" id="KW-0479">Metal-binding</keyword>
<comment type="similarity">
    <text evidence="4">Belongs to the cyclic nucleotide phosphodiesterase class-III family.</text>
</comment>
<keyword evidence="2" id="KW-0378">Hydrolase</keyword>
<dbReference type="Pfam" id="PF00149">
    <property type="entry name" value="Metallophos"/>
    <property type="match status" value="1"/>
</dbReference>
<evidence type="ECO:0000313" key="7">
    <source>
        <dbReference type="Proteomes" id="UP000238650"/>
    </source>
</evidence>
<dbReference type="EMBL" id="MWZD01000008">
    <property type="protein sequence ID" value="PRI12595.1"/>
    <property type="molecule type" value="Genomic_DNA"/>
</dbReference>
<proteinExistence type="inferred from homology"/>
<dbReference type="InterPro" id="IPR050884">
    <property type="entry name" value="CNP_phosphodiesterase-III"/>
</dbReference>
<dbReference type="InterPro" id="IPR004843">
    <property type="entry name" value="Calcineurin-like_PHP"/>
</dbReference>
<evidence type="ECO:0000256" key="4">
    <source>
        <dbReference type="ARBA" id="ARBA00025742"/>
    </source>
</evidence>
<accession>A0A2S9QSM7</accession>
<evidence type="ECO:0000313" key="6">
    <source>
        <dbReference type="EMBL" id="PRI12595.1"/>
    </source>
</evidence>
<dbReference type="SUPFAM" id="SSF56300">
    <property type="entry name" value="Metallo-dependent phosphatases"/>
    <property type="match status" value="1"/>
</dbReference>
<dbReference type="InterPro" id="IPR029052">
    <property type="entry name" value="Metallo-depent_PP-like"/>
</dbReference>
<reference evidence="6 7" key="1">
    <citation type="journal article" date="2017" name="New Microbes New Infect">
        <title>Genome sequence of 'Leucobacter massiliensis' sp. nov. isolated from human pharynx after travel to the 2014 Hajj.</title>
        <authorList>
            <person name="Leangapichart T."/>
            <person name="Gautret P."/>
            <person name="Nguyen T.T."/>
            <person name="Armstrong N."/>
            <person name="Rolain J.M."/>
        </authorList>
    </citation>
    <scope>NUCLEOTIDE SEQUENCE [LARGE SCALE GENOMIC DNA]</scope>
    <source>
        <strain evidence="6 7">122RC15</strain>
    </source>
</reference>
<dbReference type="AlphaFoldDB" id="A0A2S9QSM7"/>
<feature type="domain" description="Calcineurin-like phosphoesterase" evidence="5">
    <location>
        <begin position="9"/>
        <end position="195"/>
    </location>
</feature>
<comment type="caution">
    <text evidence="6">The sequence shown here is derived from an EMBL/GenBank/DDBJ whole genome shotgun (WGS) entry which is preliminary data.</text>
</comment>
<organism evidence="6 7">
    <name type="scientific">Leucobacter massiliensis</name>
    <dbReference type="NCBI Taxonomy" id="1686285"/>
    <lineage>
        <taxon>Bacteria</taxon>
        <taxon>Bacillati</taxon>
        <taxon>Actinomycetota</taxon>
        <taxon>Actinomycetes</taxon>
        <taxon>Micrococcales</taxon>
        <taxon>Microbacteriaceae</taxon>
        <taxon>Leucobacter</taxon>
    </lineage>
</organism>